<dbReference type="Proteomes" id="UP001218188">
    <property type="component" value="Unassembled WGS sequence"/>
</dbReference>
<proteinExistence type="predicted"/>
<feature type="domain" description="Ricin B lectin" evidence="1">
    <location>
        <begin position="1"/>
        <end position="117"/>
    </location>
</feature>
<keyword evidence="3" id="KW-1185">Reference proteome</keyword>
<name>A0AAD6XF00_9AGAR</name>
<feature type="non-terminal residue" evidence="2">
    <location>
        <position position="118"/>
    </location>
</feature>
<sequence length="118" mass="12645">CMTAASNADGAIVTIQTCTGSTAQTWTFTGGSVKIFGNTKCLDVTNGSTANGNKLQIWTCSTNNNPNQQFYYTADKHFSWTNHGKCIDLTGGSTANGNRPQIWDCSGTNPNQIWNTSP</sequence>
<dbReference type="SUPFAM" id="SSF50370">
    <property type="entry name" value="Ricin B-like lectins"/>
    <property type="match status" value="1"/>
</dbReference>
<organism evidence="2 3">
    <name type="scientific">Mycena alexandri</name>
    <dbReference type="NCBI Taxonomy" id="1745969"/>
    <lineage>
        <taxon>Eukaryota</taxon>
        <taxon>Fungi</taxon>
        <taxon>Dikarya</taxon>
        <taxon>Basidiomycota</taxon>
        <taxon>Agaricomycotina</taxon>
        <taxon>Agaricomycetes</taxon>
        <taxon>Agaricomycetidae</taxon>
        <taxon>Agaricales</taxon>
        <taxon>Marasmiineae</taxon>
        <taxon>Mycenaceae</taxon>
        <taxon>Mycena</taxon>
    </lineage>
</organism>
<dbReference type="PROSITE" id="PS50231">
    <property type="entry name" value="RICIN_B_LECTIN"/>
    <property type="match status" value="1"/>
</dbReference>
<dbReference type="CDD" id="cd00161">
    <property type="entry name" value="beta-trefoil_Ricin-like"/>
    <property type="match status" value="1"/>
</dbReference>
<dbReference type="InterPro" id="IPR000772">
    <property type="entry name" value="Ricin_B_lectin"/>
</dbReference>
<dbReference type="SMART" id="SM00458">
    <property type="entry name" value="RICIN"/>
    <property type="match status" value="1"/>
</dbReference>
<evidence type="ECO:0000259" key="1">
    <source>
        <dbReference type="SMART" id="SM00458"/>
    </source>
</evidence>
<dbReference type="EMBL" id="JARJCM010000004">
    <property type="protein sequence ID" value="KAJ7045830.1"/>
    <property type="molecule type" value="Genomic_DNA"/>
</dbReference>
<evidence type="ECO:0000313" key="3">
    <source>
        <dbReference type="Proteomes" id="UP001218188"/>
    </source>
</evidence>
<comment type="caution">
    <text evidence="2">The sequence shown here is derived from an EMBL/GenBank/DDBJ whole genome shotgun (WGS) entry which is preliminary data.</text>
</comment>
<accession>A0AAD6XF00</accession>
<dbReference type="Pfam" id="PF00652">
    <property type="entry name" value="Ricin_B_lectin"/>
    <property type="match status" value="1"/>
</dbReference>
<dbReference type="AlphaFoldDB" id="A0AAD6XF00"/>
<protein>
    <submittedName>
        <fullName evidence="2">Ricin B lectin domain-containing protein</fullName>
    </submittedName>
</protein>
<dbReference type="Gene3D" id="2.80.10.50">
    <property type="match status" value="1"/>
</dbReference>
<dbReference type="InterPro" id="IPR035992">
    <property type="entry name" value="Ricin_B-like_lectins"/>
</dbReference>
<reference evidence="2" key="1">
    <citation type="submission" date="2023-03" db="EMBL/GenBank/DDBJ databases">
        <title>Massive genome expansion in bonnet fungi (Mycena s.s.) driven by repeated elements and novel gene families across ecological guilds.</title>
        <authorList>
            <consortium name="Lawrence Berkeley National Laboratory"/>
            <person name="Harder C.B."/>
            <person name="Miyauchi S."/>
            <person name="Viragh M."/>
            <person name="Kuo A."/>
            <person name="Thoen E."/>
            <person name="Andreopoulos B."/>
            <person name="Lu D."/>
            <person name="Skrede I."/>
            <person name="Drula E."/>
            <person name="Henrissat B."/>
            <person name="Morin E."/>
            <person name="Kohler A."/>
            <person name="Barry K."/>
            <person name="LaButti K."/>
            <person name="Morin E."/>
            <person name="Salamov A."/>
            <person name="Lipzen A."/>
            <person name="Mereny Z."/>
            <person name="Hegedus B."/>
            <person name="Baldrian P."/>
            <person name="Stursova M."/>
            <person name="Weitz H."/>
            <person name="Taylor A."/>
            <person name="Grigoriev I.V."/>
            <person name="Nagy L.G."/>
            <person name="Martin F."/>
            <person name="Kauserud H."/>
        </authorList>
    </citation>
    <scope>NUCLEOTIDE SEQUENCE</scope>
    <source>
        <strain evidence="2">CBHHK200</strain>
    </source>
</reference>
<feature type="non-terminal residue" evidence="2">
    <location>
        <position position="1"/>
    </location>
</feature>
<gene>
    <name evidence="2" type="ORF">C8F04DRAFT_894645</name>
</gene>
<evidence type="ECO:0000313" key="2">
    <source>
        <dbReference type="EMBL" id="KAJ7045830.1"/>
    </source>
</evidence>